<dbReference type="EMBL" id="ML211237">
    <property type="protein sequence ID" value="TFK85716.1"/>
    <property type="molecule type" value="Genomic_DNA"/>
</dbReference>
<dbReference type="AlphaFoldDB" id="A0A5C3P7R2"/>
<dbReference type="InParanoid" id="A0A5C3P7R2"/>
<accession>A0A5C3P7R2</accession>
<keyword evidence="2" id="KW-1185">Reference proteome</keyword>
<dbReference type="Proteomes" id="UP000308197">
    <property type="component" value="Unassembled WGS sequence"/>
</dbReference>
<feature type="non-terminal residue" evidence="1">
    <location>
        <position position="1"/>
    </location>
</feature>
<proteinExistence type="predicted"/>
<name>A0A5C3P7R2_9APHY</name>
<organism evidence="1 2">
    <name type="scientific">Polyporus arcularius HHB13444</name>
    <dbReference type="NCBI Taxonomy" id="1314778"/>
    <lineage>
        <taxon>Eukaryota</taxon>
        <taxon>Fungi</taxon>
        <taxon>Dikarya</taxon>
        <taxon>Basidiomycota</taxon>
        <taxon>Agaricomycotina</taxon>
        <taxon>Agaricomycetes</taxon>
        <taxon>Polyporales</taxon>
        <taxon>Polyporaceae</taxon>
        <taxon>Polyporus</taxon>
    </lineage>
</organism>
<feature type="non-terminal residue" evidence="1">
    <location>
        <position position="151"/>
    </location>
</feature>
<dbReference type="STRING" id="1314778.A0A5C3P7R2"/>
<evidence type="ECO:0000313" key="1">
    <source>
        <dbReference type="EMBL" id="TFK85716.1"/>
    </source>
</evidence>
<sequence>PAWLREAFDFLIEKDYGPMFKRAVQWWTVLERAYGLESAKKGLGTAGRPEEVGNWMRLDRRKLQKIPAMKCTKTYVEGWWSWWTQLQPSWRQHDLEGHPILDGTIAGAWGKDLCRPGNNGVLLLLLSLVWWKEAASDIGRWDLAVHDVAWV</sequence>
<gene>
    <name evidence="1" type="ORF">K466DRAFT_438882</name>
</gene>
<evidence type="ECO:0000313" key="2">
    <source>
        <dbReference type="Proteomes" id="UP000308197"/>
    </source>
</evidence>
<protein>
    <submittedName>
        <fullName evidence="1">Uncharacterized protein</fullName>
    </submittedName>
</protein>
<reference evidence="1 2" key="1">
    <citation type="journal article" date="2019" name="Nat. Ecol. Evol.">
        <title>Megaphylogeny resolves global patterns of mushroom evolution.</title>
        <authorList>
            <person name="Varga T."/>
            <person name="Krizsan K."/>
            <person name="Foldi C."/>
            <person name="Dima B."/>
            <person name="Sanchez-Garcia M."/>
            <person name="Sanchez-Ramirez S."/>
            <person name="Szollosi G.J."/>
            <person name="Szarkandi J.G."/>
            <person name="Papp V."/>
            <person name="Albert L."/>
            <person name="Andreopoulos W."/>
            <person name="Angelini C."/>
            <person name="Antonin V."/>
            <person name="Barry K.W."/>
            <person name="Bougher N.L."/>
            <person name="Buchanan P."/>
            <person name="Buyck B."/>
            <person name="Bense V."/>
            <person name="Catcheside P."/>
            <person name="Chovatia M."/>
            <person name="Cooper J."/>
            <person name="Damon W."/>
            <person name="Desjardin D."/>
            <person name="Finy P."/>
            <person name="Geml J."/>
            <person name="Haridas S."/>
            <person name="Hughes K."/>
            <person name="Justo A."/>
            <person name="Karasinski D."/>
            <person name="Kautmanova I."/>
            <person name="Kiss B."/>
            <person name="Kocsube S."/>
            <person name="Kotiranta H."/>
            <person name="LaButti K.M."/>
            <person name="Lechner B.E."/>
            <person name="Liimatainen K."/>
            <person name="Lipzen A."/>
            <person name="Lukacs Z."/>
            <person name="Mihaltcheva S."/>
            <person name="Morgado L.N."/>
            <person name="Niskanen T."/>
            <person name="Noordeloos M.E."/>
            <person name="Ohm R.A."/>
            <person name="Ortiz-Santana B."/>
            <person name="Ovrebo C."/>
            <person name="Racz N."/>
            <person name="Riley R."/>
            <person name="Savchenko A."/>
            <person name="Shiryaev A."/>
            <person name="Soop K."/>
            <person name="Spirin V."/>
            <person name="Szebenyi C."/>
            <person name="Tomsovsky M."/>
            <person name="Tulloss R.E."/>
            <person name="Uehling J."/>
            <person name="Grigoriev I.V."/>
            <person name="Vagvolgyi C."/>
            <person name="Papp T."/>
            <person name="Martin F.M."/>
            <person name="Miettinen O."/>
            <person name="Hibbett D.S."/>
            <person name="Nagy L.G."/>
        </authorList>
    </citation>
    <scope>NUCLEOTIDE SEQUENCE [LARGE SCALE GENOMIC DNA]</scope>
    <source>
        <strain evidence="1 2">HHB13444</strain>
    </source>
</reference>